<keyword evidence="2" id="KW-1185">Reference proteome</keyword>
<dbReference type="Proteomes" id="UP001180020">
    <property type="component" value="Unassembled WGS sequence"/>
</dbReference>
<proteinExistence type="predicted"/>
<dbReference type="AlphaFoldDB" id="A0AAV9EUT7"/>
<protein>
    <submittedName>
        <fullName evidence="1">Uncharacterized protein</fullName>
    </submittedName>
</protein>
<dbReference type="EMBL" id="JAUJYO010000005">
    <property type="protein sequence ID" value="KAK1317411.1"/>
    <property type="molecule type" value="Genomic_DNA"/>
</dbReference>
<sequence length="82" mass="9235">MYCELLMTDGSRRAPAPADLCSEHAGYCTSVQNEDEDLEVRQKSLKPFIPSWAIGPVMEEKQLYGPKTRRSLEIDPPPPPFV</sequence>
<evidence type="ECO:0000313" key="2">
    <source>
        <dbReference type="Proteomes" id="UP001180020"/>
    </source>
</evidence>
<accession>A0AAV9EUT7</accession>
<comment type="caution">
    <text evidence="1">The sequence shown here is derived from an EMBL/GenBank/DDBJ whole genome shotgun (WGS) entry which is preliminary data.</text>
</comment>
<name>A0AAV9EUT7_ACOCL</name>
<evidence type="ECO:0000313" key="1">
    <source>
        <dbReference type="EMBL" id="KAK1317411.1"/>
    </source>
</evidence>
<reference evidence="1" key="2">
    <citation type="submission" date="2023-06" db="EMBL/GenBank/DDBJ databases">
        <authorList>
            <person name="Ma L."/>
            <person name="Liu K.-W."/>
            <person name="Li Z."/>
            <person name="Hsiao Y.-Y."/>
            <person name="Qi Y."/>
            <person name="Fu T."/>
            <person name="Tang G."/>
            <person name="Zhang D."/>
            <person name="Sun W.-H."/>
            <person name="Liu D.-K."/>
            <person name="Li Y."/>
            <person name="Chen G.-Z."/>
            <person name="Liu X.-D."/>
            <person name="Liao X.-Y."/>
            <person name="Jiang Y.-T."/>
            <person name="Yu X."/>
            <person name="Hao Y."/>
            <person name="Huang J."/>
            <person name="Zhao X.-W."/>
            <person name="Ke S."/>
            <person name="Chen Y.-Y."/>
            <person name="Wu W.-L."/>
            <person name="Hsu J.-L."/>
            <person name="Lin Y.-F."/>
            <person name="Huang M.-D."/>
            <person name="Li C.-Y."/>
            <person name="Huang L."/>
            <person name="Wang Z.-W."/>
            <person name="Zhao X."/>
            <person name="Zhong W.-Y."/>
            <person name="Peng D.-H."/>
            <person name="Ahmad S."/>
            <person name="Lan S."/>
            <person name="Zhang J.-S."/>
            <person name="Tsai W.-C."/>
            <person name="Van De Peer Y."/>
            <person name="Liu Z.-J."/>
        </authorList>
    </citation>
    <scope>NUCLEOTIDE SEQUENCE</scope>
    <source>
        <strain evidence="1">CP</strain>
        <tissue evidence="1">Leaves</tissue>
    </source>
</reference>
<reference evidence="1" key="1">
    <citation type="journal article" date="2023" name="Nat. Commun.">
        <title>Diploid and tetraploid genomes of Acorus and the evolution of monocots.</title>
        <authorList>
            <person name="Ma L."/>
            <person name="Liu K.W."/>
            <person name="Li Z."/>
            <person name="Hsiao Y.Y."/>
            <person name="Qi Y."/>
            <person name="Fu T."/>
            <person name="Tang G.D."/>
            <person name="Zhang D."/>
            <person name="Sun W.H."/>
            <person name="Liu D.K."/>
            <person name="Li Y."/>
            <person name="Chen G.Z."/>
            <person name="Liu X.D."/>
            <person name="Liao X.Y."/>
            <person name="Jiang Y.T."/>
            <person name="Yu X."/>
            <person name="Hao Y."/>
            <person name="Huang J."/>
            <person name="Zhao X.W."/>
            <person name="Ke S."/>
            <person name="Chen Y.Y."/>
            <person name="Wu W.L."/>
            <person name="Hsu J.L."/>
            <person name="Lin Y.F."/>
            <person name="Huang M.D."/>
            <person name="Li C.Y."/>
            <person name="Huang L."/>
            <person name="Wang Z.W."/>
            <person name="Zhao X."/>
            <person name="Zhong W.Y."/>
            <person name="Peng D.H."/>
            <person name="Ahmad S."/>
            <person name="Lan S."/>
            <person name="Zhang J.S."/>
            <person name="Tsai W.C."/>
            <person name="Van de Peer Y."/>
            <person name="Liu Z.J."/>
        </authorList>
    </citation>
    <scope>NUCLEOTIDE SEQUENCE</scope>
    <source>
        <strain evidence="1">CP</strain>
    </source>
</reference>
<organism evidence="1 2">
    <name type="scientific">Acorus calamus</name>
    <name type="common">Sweet flag</name>
    <dbReference type="NCBI Taxonomy" id="4465"/>
    <lineage>
        <taxon>Eukaryota</taxon>
        <taxon>Viridiplantae</taxon>
        <taxon>Streptophyta</taxon>
        <taxon>Embryophyta</taxon>
        <taxon>Tracheophyta</taxon>
        <taxon>Spermatophyta</taxon>
        <taxon>Magnoliopsida</taxon>
        <taxon>Liliopsida</taxon>
        <taxon>Acoraceae</taxon>
        <taxon>Acorus</taxon>
    </lineage>
</organism>
<gene>
    <name evidence="1" type="ORF">QJS10_CPA05g01281</name>
</gene>